<gene>
    <name evidence="4" type="ORF">GTS_12390</name>
</gene>
<dbReference type="Gene3D" id="1.10.1200.10">
    <property type="entry name" value="ACP-like"/>
    <property type="match status" value="1"/>
</dbReference>
<evidence type="ECO:0000256" key="1">
    <source>
        <dbReference type="ARBA" id="ARBA00022450"/>
    </source>
</evidence>
<dbReference type="RefSeq" id="WP_137812790.1">
    <property type="nucleotide sequence ID" value="NZ_BJFL01000004.1"/>
</dbReference>
<evidence type="ECO:0000313" key="4">
    <source>
        <dbReference type="EMBL" id="GDY29606.1"/>
    </source>
</evidence>
<dbReference type="InterPro" id="IPR006162">
    <property type="entry name" value="Ppantetheine_attach_site"/>
</dbReference>
<dbReference type="PROSITE" id="PS00012">
    <property type="entry name" value="PHOSPHOPANTETHEINE"/>
    <property type="match status" value="1"/>
</dbReference>
<keyword evidence="5" id="KW-1185">Reference proteome</keyword>
<protein>
    <recommendedName>
        <fullName evidence="3">Carrier domain-containing protein</fullName>
    </recommendedName>
</protein>
<evidence type="ECO:0000256" key="2">
    <source>
        <dbReference type="ARBA" id="ARBA00022553"/>
    </source>
</evidence>
<organism evidence="4 5">
    <name type="scientific">Gandjariella thermophila</name>
    <dbReference type="NCBI Taxonomy" id="1931992"/>
    <lineage>
        <taxon>Bacteria</taxon>
        <taxon>Bacillati</taxon>
        <taxon>Actinomycetota</taxon>
        <taxon>Actinomycetes</taxon>
        <taxon>Pseudonocardiales</taxon>
        <taxon>Pseudonocardiaceae</taxon>
        <taxon>Gandjariella</taxon>
    </lineage>
</organism>
<evidence type="ECO:0000313" key="5">
    <source>
        <dbReference type="Proteomes" id="UP000298860"/>
    </source>
</evidence>
<name>A0A4D4J4Z3_9PSEU</name>
<proteinExistence type="predicted"/>
<reference evidence="5" key="1">
    <citation type="submission" date="2019-04" db="EMBL/GenBank/DDBJ databases">
        <title>Draft genome sequence of Pseudonocardiaceae bacterium SL3-2-4.</title>
        <authorList>
            <person name="Ningsih F."/>
            <person name="Yokota A."/>
            <person name="Sakai Y."/>
            <person name="Nanatani K."/>
            <person name="Yabe S."/>
            <person name="Oetari A."/>
            <person name="Sjamsuridzal W."/>
        </authorList>
    </citation>
    <scope>NUCLEOTIDE SEQUENCE [LARGE SCALE GENOMIC DNA]</scope>
    <source>
        <strain evidence="5">SL3-2-4</strain>
    </source>
</reference>
<dbReference type="PROSITE" id="PS50075">
    <property type="entry name" value="CARRIER"/>
    <property type="match status" value="1"/>
</dbReference>
<dbReference type="AlphaFoldDB" id="A0A4D4J4Z3"/>
<dbReference type="Proteomes" id="UP000298860">
    <property type="component" value="Unassembled WGS sequence"/>
</dbReference>
<keyword evidence="2" id="KW-0597">Phosphoprotein</keyword>
<comment type="caution">
    <text evidence="4">The sequence shown here is derived from an EMBL/GenBank/DDBJ whole genome shotgun (WGS) entry which is preliminary data.</text>
</comment>
<dbReference type="InterPro" id="IPR009081">
    <property type="entry name" value="PP-bd_ACP"/>
</dbReference>
<dbReference type="InterPro" id="IPR036736">
    <property type="entry name" value="ACP-like_sf"/>
</dbReference>
<accession>A0A4D4J4Z3</accession>
<dbReference type="EMBL" id="BJFL01000004">
    <property type="protein sequence ID" value="GDY29606.1"/>
    <property type="molecule type" value="Genomic_DNA"/>
</dbReference>
<feature type="domain" description="Carrier" evidence="3">
    <location>
        <begin position="1"/>
        <end position="77"/>
    </location>
</feature>
<dbReference type="Pfam" id="PF00550">
    <property type="entry name" value="PP-binding"/>
    <property type="match status" value="1"/>
</dbReference>
<dbReference type="OrthoDB" id="6637748at2"/>
<sequence>MNEQAPTTLVSTVWQEVLQCEAPATDHHFFRDLGGNSLLGLQATVQLREKLGFKIPLRTLFRNPRFGDYVAALAVLAAEQESVEATRN</sequence>
<dbReference type="SUPFAM" id="SSF47336">
    <property type="entry name" value="ACP-like"/>
    <property type="match status" value="1"/>
</dbReference>
<keyword evidence="1" id="KW-0596">Phosphopantetheine</keyword>
<evidence type="ECO:0000259" key="3">
    <source>
        <dbReference type="PROSITE" id="PS50075"/>
    </source>
</evidence>